<evidence type="ECO:0000313" key="3">
    <source>
        <dbReference type="Proteomes" id="UP000253919"/>
    </source>
</evidence>
<evidence type="ECO:0000313" key="2">
    <source>
        <dbReference type="EMBL" id="RDC65072.1"/>
    </source>
</evidence>
<organism evidence="2 3">
    <name type="scientific">Adhaeribacter pallidiroseus</name>
    <dbReference type="NCBI Taxonomy" id="2072847"/>
    <lineage>
        <taxon>Bacteria</taxon>
        <taxon>Pseudomonadati</taxon>
        <taxon>Bacteroidota</taxon>
        <taxon>Cytophagia</taxon>
        <taxon>Cytophagales</taxon>
        <taxon>Hymenobacteraceae</taxon>
        <taxon>Adhaeribacter</taxon>
    </lineage>
</organism>
<gene>
    <name evidence="2" type="ORF">AHMF7616_03695</name>
</gene>
<feature type="transmembrane region" description="Helical" evidence="1">
    <location>
        <begin position="196"/>
        <end position="214"/>
    </location>
</feature>
<dbReference type="EMBL" id="QASA01000001">
    <property type="protein sequence ID" value="RDC65072.1"/>
    <property type="molecule type" value="Genomic_DNA"/>
</dbReference>
<keyword evidence="1" id="KW-0472">Membrane</keyword>
<dbReference type="Proteomes" id="UP000253919">
    <property type="component" value="Unassembled WGS sequence"/>
</dbReference>
<dbReference type="AlphaFoldDB" id="A0A369QL13"/>
<keyword evidence="1" id="KW-0812">Transmembrane</keyword>
<evidence type="ECO:0000256" key="1">
    <source>
        <dbReference type="SAM" id="Phobius"/>
    </source>
</evidence>
<feature type="transmembrane region" description="Helical" evidence="1">
    <location>
        <begin position="34"/>
        <end position="52"/>
    </location>
</feature>
<proteinExistence type="predicted"/>
<sequence>MLSIKNFKNGLITTLLGIVCWASAICSVFWQDNITWTDALVPFILGIALILMPDKVSGILRKILGKYTAVILLVLLGACKTSKPTTPAPPTAISTKVSVTATVPKDSAVLVIPVDRLRVDSVTTFQSAGQQRVTGTVQLRADKSLEIKCKCDSAQATNQATFTPIIPEPITLPCAREHAGDQNWITRNVLPAFKQAILIILATLLLLSGYKYWLTWYNHHDNDKYSF</sequence>
<dbReference type="RefSeq" id="WP_115374141.1">
    <property type="nucleotide sequence ID" value="NZ_QASA01000001.1"/>
</dbReference>
<comment type="caution">
    <text evidence="2">The sequence shown here is derived from an EMBL/GenBank/DDBJ whole genome shotgun (WGS) entry which is preliminary data.</text>
</comment>
<reference evidence="2 3" key="1">
    <citation type="submission" date="2018-04" db="EMBL/GenBank/DDBJ databases">
        <title>Adhaeribacter sp. HMF7616 genome sequencing and assembly.</title>
        <authorList>
            <person name="Kang H."/>
            <person name="Kang J."/>
            <person name="Cha I."/>
            <person name="Kim H."/>
            <person name="Joh K."/>
        </authorList>
    </citation>
    <scope>NUCLEOTIDE SEQUENCE [LARGE SCALE GENOMIC DNA]</scope>
    <source>
        <strain evidence="2 3">HMF7616</strain>
    </source>
</reference>
<accession>A0A369QL13</accession>
<keyword evidence="1" id="KW-1133">Transmembrane helix</keyword>
<protein>
    <submittedName>
        <fullName evidence="2">Uncharacterized protein</fullName>
    </submittedName>
</protein>
<keyword evidence="3" id="KW-1185">Reference proteome</keyword>
<name>A0A369QL13_9BACT</name>